<evidence type="ECO:0000313" key="2">
    <source>
        <dbReference type="EMBL" id="UPT22472.1"/>
    </source>
</evidence>
<sequence length="116" mass="12748">MQDEPEKDAYTRLREAAIEVLNAVPKPGDPPERFESALHELRAALSGDAPHHSAPGSVVLDPFQHALARKRYADGGLEPIPLPQHAEDLREHLAGDRKIHQLPPAPATWSSRSCAR</sequence>
<dbReference type="EMBL" id="CP051627">
    <property type="protein sequence ID" value="UPT22472.1"/>
    <property type="molecule type" value="Genomic_DNA"/>
</dbReference>
<reference evidence="2 3" key="1">
    <citation type="submission" date="2020-04" db="EMBL/GenBank/DDBJ databases">
        <title>Thermobifida alba genome sequencing and assembly.</title>
        <authorList>
            <person name="Luzics S."/>
            <person name="Horvath B."/>
            <person name="Nagy I."/>
            <person name="Toth A."/>
            <person name="Nagy I."/>
            <person name="Kukolya J."/>
        </authorList>
    </citation>
    <scope>NUCLEOTIDE SEQUENCE [LARGE SCALE GENOMIC DNA]</scope>
    <source>
        <strain evidence="2 3">DSM 43795</strain>
    </source>
</reference>
<gene>
    <name evidence="2" type="ORF">FOF52_17125</name>
</gene>
<organism evidence="2 3">
    <name type="scientific">Thermobifida alba</name>
    <name type="common">Thermomonospora alba</name>
    <dbReference type="NCBI Taxonomy" id="53522"/>
    <lineage>
        <taxon>Bacteria</taxon>
        <taxon>Bacillati</taxon>
        <taxon>Actinomycetota</taxon>
        <taxon>Actinomycetes</taxon>
        <taxon>Streptosporangiales</taxon>
        <taxon>Nocardiopsidaceae</taxon>
        <taxon>Thermobifida</taxon>
    </lineage>
</organism>
<evidence type="ECO:0000313" key="3">
    <source>
        <dbReference type="Proteomes" id="UP000832041"/>
    </source>
</evidence>
<proteinExistence type="predicted"/>
<keyword evidence="3" id="KW-1185">Reference proteome</keyword>
<dbReference type="Proteomes" id="UP000832041">
    <property type="component" value="Chromosome"/>
</dbReference>
<accession>A0ABY4L8P9</accession>
<feature type="region of interest" description="Disordered" evidence="1">
    <location>
        <begin position="91"/>
        <end position="116"/>
    </location>
</feature>
<protein>
    <submittedName>
        <fullName evidence="2">Uncharacterized protein</fullName>
    </submittedName>
</protein>
<name>A0ABY4L8P9_THEAE</name>
<dbReference type="RefSeq" id="WP_248590959.1">
    <property type="nucleotide sequence ID" value="NZ_BAABEB010000019.1"/>
</dbReference>
<evidence type="ECO:0000256" key="1">
    <source>
        <dbReference type="SAM" id="MobiDB-lite"/>
    </source>
</evidence>